<sequence>MVTTSGFAAAEKEAAVVLAGGCSDTLQSLQPCLPAVEGLHPPKPTEACCDVIRNTDASCLCSVITKYSSYALLLNVDSALSLPKECSSSIPAGYTCDGYVVPEFVPGNRKLML</sequence>
<dbReference type="SMART" id="SM00499">
    <property type="entry name" value="AAI"/>
    <property type="match status" value="1"/>
</dbReference>
<dbReference type="Proteomes" id="UP001497444">
    <property type="component" value="Chromosome 16"/>
</dbReference>
<evidence type="ECO:0000259" key="1">
    <source>
        <dbReference type="SMART" id="SM00499"/>
    </source>
</evidence>
<dbReference type="SUPFAM" id="SSF47699">
    <property type="entry name" value="Bifunctional inhibitor/lipid-transfer protein/seed storage 2S albumin"/>
    <property type="match status" value="1"/>
</dbReference>
<gene>
    <name evidence="2" type="ORF">CSSPJE1EN1_LOCUS9253</name>
</gene>
<dbReference type="InterPro" id="IPR016140">
    <property type="entry name" value="Bifunc_inhib/LTP/seed_store"/>
</dbReference>
<dbReference type="PANTHER" id="PTHR33286">
    <property type="entry name" value="BIFUNCTIONAL INHIBITOR/LIPID-TRANSFER PROTEIN/SEED STORAGE 2S ALBUMIN SUPERFAMILY PROTEIN"/>
    <property type="match status" value="1"/>
</dbReference>
<reference evidence="2" key="1">
    <citation type="submission" date="2024-02" db="EMBL/GenBank/DDBJ databases">
        <authorList>
            <consortium name="ELIXIR-Norway"/>
            <consortium name="Elixir Norway"/>
        </authorList>
    </citation>
    <scope>NUCLEOTIDE SEQUENCE</scope>
</reference>
<dbReference type="PANTHER" id="PTHR33286:SF1">
    <property type="entry name" value="OS01G0800600 PROTEIN"/>
    <property type="match status" value="1"/>
</dbReference>
<dbReference type="EMBL" id="OZ020111">
    <property type="protein sequence ID" value="CAK9263775.1"/>
    <property type="molecule type" value="Genomic_DNA"/>
</dbReference>
<dbReference type="InterPro" id="IPR036312">
    <property type="entry name" value="Bifun_inhib/LTP/seed_sf"/>
</dbReference>
<feature type="domain" description="Bifunctional inhibitor/plant lipid transfer protein/seed storage helical" evidence="1">
    <location>
        <begin position="22"/>
        <end position="96"/>
    </location>
</feature>
<organism evidence="2 3">
    <name type="scientific">Sphagnum jensenii</name>
    <dbReference type="NCBI Taxonomy" id="128206"/>
    <lineage>
        <taxon>Eukaryota</taxon>
        <taxon>Viridiplantae</taxon>
        <taxon>Streptophyta</taxon>
        <taxon>Embryophyta</taxon>
        <taxon>Bryophyta</taxon>
        <taxon>Sphagnophytina</taxon>
        <taxon>Sphagnopsida</taxon>
        <taxon>Sphagnales</taxon>
        <taxon>Sphagnaceae</taxon>
        <taxon>Sphagnum</taxon>
    </lineage>
</organism>
<keyword evidence="3" id="KW-1185">Reference proteome</keyword>
<accession>A0ABP0WEG0</accession>
<proteinExistence type="predicted"/>
<dbReference type="Gene3D" id="1.10.110.10">
    <property type="entry name" value="Plant lipid-transfer and hydrophobic proteins"/>
    <property type="match status" value="1"/>
</dbReference>
<protein>
    <recommendedName>
        <fullName evidence="1">Bifunctional inhibitor/plant lipid transfer protein/seed storage helical domain-containing protein</fullName>
    </recommendedName>
</protein>
<evidence type="ECO:0000313" key="3">
    <source>
        <dbReference type="Proteomes" id="UP001497444"/>
    </source>
</evidence>
<name>A0ABP0WEG0_9BRYO</name>
<dbReference type="Pfam" id="PF14368">
    <property type="entry name" value="LTP_2"/>
    <property type="match status" value="1"/>
</dbReference>
<evidence type="ECO:0000313" key="2">
    <source>
        <dbReference type="EMBL" id="CAK9263775.1"/>
    </source>
</evidence>